<feature type="domain" description="CCHC-type" evidence="3">
    <location>
        <begin position="483"/>
        <end position="498"/>
    </location>
</feature>
<keyword evidence="1" id="KW-0479">Metal-binding</keyword>
<dbReference type="InterPro" id="IPR036875">
    <property type="entry name" value="Znf_CCHC_sf"/>
</dbReference>
<dbReference type="GO" id="GO:0003690">
    <property type="term" value="F:double-stranded DNA binding"/>
    <property type="evidence" value="ECO:0007669"/>
    <property type="project" value="InterPro"/>
</dbReference>
<dbReference type="SMART" id="SM00343">
    <property type="entry name" value="ZnF_C2HC"/>
    <property type="match status" value="6"/>
</dbReference>
<dbReference type="AlphaFoldDB" id="A0A6A4VYM4"/>
<dbReference type="InterPro" id="IPR035426">
    <property type="entry name" value="Gemin2/Brr1"/>
</dbReference>
<sequence>MRDGALEVEFRKSEEATNALTATRFVYSEGRASGRKLVSLPLTVEPHRSKNSSRGVINCFDLRNVSDEDIADGLSEYGVTAARRILTRRGTVPTNNIILTFDTTDMPNEVRVGYIKVRVRPYVPAPMRCYRCQRFGHTKDNCRGRPTCSKCASQDHTDDTCDSETPRCVNCGEGQKPHSAYDRSCPTYVKEKEINTIKATRNLSFKEAREVYNQNHPKTSYAQKVKVTNATDASQMSVAQLVQLLKRFGLTVVATGMSALRLRPSDDEGDGEESLLPRALEVPSGSEPEDDGGLPGSALQYLRYVRREQARQSEVVTANMAGLRIKASKPKARPSPTPQRKDGCDRFGSIVRCDRMRDGALEVEFRKSEEAAKALDATRFVFSEGRASGRRLVSIPLTVEPHRSKNSSRGVINCFDLRGVSDEDIADGLADFGVTAARRIMTKRGTVSTNNIILTFDSTDLPSEIRVGYVKVRVRPFVPAPMRCFRCQRFGHTKDNCRGRPTCSKCASQDHTDETCDSETPRCVNCGEGQTPHSAYDRSCPAYVKEKEIMTIKATRNLSFKEAREVYNQSHPKTSYAQKEPAAAASGPSLSRQWQQTVESDFSGLRCRVARWKARHAPQLRRRAAQLSNPSASADPRPLASADRRTVLDKGPRSPKILIFRSADRELSSLSPFQRKDGCDRFGSIVRCDRMRDGALEVEFRKSEEAAKALDATRFVFSEGRASGRRLVSIPLTVEPHRSKNSSRGVINCFDLRGVSDEDIADGLADFGVTAARRIMTKRGTVSTNNIILTFDSTDLPSEIRVGYVKVRVRPFVPAPMRCFRCQRFGHTKDNCRGRPTCSKCASQDHTDETCDSETPRCVNCGEGQTPHSAYDRSCPAYVKEKEIMTIKATRNLSFKEAREVYNQSHPKTSYAQKPPAEDRDAWLAVCRQDADGGTVDTGLAPPSLLTIAACLQSQLLALLEHLLHWSRLQGLGDGRAAWLFAVMAALEKPLPADTCAWLREAKDDTRLAAACLLICLVGRYFGQVDLADPYR</sequence>
<dbReference type="GO" id="GO:0000387">
    <property type="term" value="P:spliceosomal snRNP assembly"/>
    <property type="evidence" value="ECO:0007669"/>
    <property type="project" value="InterPro"/>
</dbReference>
<evidence type="ECO:0000256" key="2">
    <source>
        <dbReference type="SAM" id="MobiDB-lite"/>
    </source>
</evidence>
<evidence type="ECO:0000313" key="5">
    <source>
        <dbReference type="Proteomes" id="UP000440578"/>
    </source>
</evidence>
<feature type="region of interest" description="Disordered" evidence="2">
    <location>
        <begin position="570"/>
        <end position="592"/>
    </location>
</feature>
<comment type="caution">
    <text evidence="4">The sequence shown here is derived from an EMBL/GenBank/DDBJ whole genome shotgun (WGS) entry which is preliminary data.</text>
</comment>
<dbReference type="GO" id="GO:0003723">
    <property type="term" value="F:RNA binding"/>
    <property type="evidence" value="ECO:0007669"/>
    <property type="project" value="InterPro"/>
</dbReference>
<organism evidence="4 5">
    <name type="scientific">Amphibalanus amphitrite</name>
    <name type="common">Striped barnacle</name>
    <name type="synonym">Balanus amphitrite</name>
    <dbReference type="NCBI Taxonomy" id="1232801"/>
    <lineage>
        <taxon>Eukaryota</taxon>
        <taxon>Metazoa</taxon>
        <taxon>Ecdysozoa</taxon>
        <taxon>Arthropoda</taxon>
        <taxon>Crustacea</taxon>
        <taxon>Multicrustacea</taxon>
        <taxon>Cirripedia</taxon>
        <taxon>Thoracica</taxon>
        <taxon>Thoracicalcarea</taxon>
        <taxon>Balanomorpha</taxon>
        <taxon>Balanoidea</taxon>
        <taxon>Balanidae</taxon>
        <taxon>Amphibalaninae</taxon>
        <taxon>Amphibalanus</taxon>
    </lineage>
</organism>
<dbReference type="SUPFAM" id="SSF57756">
    <property type="entry name" value="Retrovirus zinc finger-like domains"/>
    <property type="match status" value="3"/>
</dbReference>
<dbReference type="GO" id="GO:0002218">
    <property type="term" value="P:activation of innate immune response"/>
    <property type="evidence" value="ECO:0007669"/>
    <property type="project" value="InterPro"/>
</dbReference>
<feature type="region of interest" description="Disordered" evidence="2">
    <location>
        <begin position="618"/>
        <end position="645"/>
    </location>
</feature>
<dbReference type="GO" id="GO:0008270">
    <property type="term" value="F:zinc ion binding"/>
    <property type="evidence" value="ECO:0007669"/>
    <property type="project" value="UniProtKB-KW"/>
</dbReference>
<keyword evidence="1" id="KW-0863">Zinc-finger</keyword>
<evidence type="ECO:0000313" key="4">
    <source>
        <dbReference type="EMBL" id="KAF0297979.1"/>
    </source>
</evidence>
<evidence type="ECO:0000256" key="1">
    <source>
        <dbReference type="PROSITE-ProRule" id="PRU00047"/>
    </source>
</evidence>
<accession>A0A6A4VYM4</accession>
<protein>
    <submittedName>
        <fullName evidence="4">Gem-associated protein 2</fullName>
    </submittedName>
</protein>
<proteinExistence type="predicted"/>
<dbReference type="Pfam" id="PF04938">
    <property type="entry name" value="SIP1"/>
    <property type="match status" value="1"/>
</dbReference>
<dbReference type="PANTHER" id="PTHR22639">
    <property type="entry name" value="GAG-RELATED PROTEIN"/>
    <property type="match status" value="1"/>
</dbReference>
<gene>
    <name evidence="4" type="primary">gemin2_2</name>
    <name evidence="4" type="ORF">FJT64_000478</name>
</gene>
<dbReference type="InterPro" id="IPR042509">
    <property type="entry name" value="ZCCHC3"/>
</dbReference>
<keyword evidence="5" id="KW-1185">Reference proteome</keyword>
<feature type="domain" description="CCHC-type" evidence="3">
    <location>
        <begin position="128"/>
        <end position="143"/>
    </location>
</feature>
<reference evidence="4 5" key="1">
    <citation type="submission" date="2019-07" db="EMBL/GenBank/DDBJ databases">
        <title>Draft genome assembly of a fouling barnacle, Amphibalanus amphitrite (Darwin, 1854): The first reference genome for Thecostraca.</title>
        <authorList>
            <person name="Kim W."/>
        </authorList>
    </citation>
    <scope>NUCLEOTIDE SEQUENCE [LARGE SCALE GENOMIC DNA]</scope>
    <source>
        <strain evidence="4">SNU_AA5</strain>
        <tissue evidence="4">Soma without cirri and trophi</tissue>
    </source>
</reference>
<name>A0A6A4VYM4_AMPAM</name>
<keyword evidence="1" id="KW-0862">Zinc</keyword>
<dbReference type="EMBL" id="VIIS01001453">
    <property type="protein sequence ID" value="KAF0297979.1"/>
    <property type="molecule type" value="Genomic_DNA"/>
</dbReference>
<dbReference type="PANTHER" id="PTHR22639:SF3">
    <property type="entry name" value="ZINC FINGER CCHC DOMAIN-CONTAINING PROTEIN 3"/>
    <property type="match status" value="1"/>
</dbReference>
<evidence type="ECO:0000259" key="3">
    <source>
        <dbReference type="PROSITE" id="PS50158"/>
    </source>
</evidence>
<dbReference type="Proteomes" id="UP000440578">
    <property type="component" value="Unassembled WGS sequence"/>
</dbReference>
<dbReference type="InterPro" id="IPR001878">
    <property type="entry name" value="Znf_CCHC"/>
</dbReference>
<dbReference type="OrthoDB" id="428895at2759"/>
<dbReference type="Gene3D" id="1.20.58.1070">
    <property type="match status" value="1"/>
</dbReference>
<dbReference type="PROSITE" id="PS50158">
    <property type="entry name" value="ZF_CCHC"/>
    <property type="match status" value="3"/>
</dbReference>
<feature type="domain" description="CCHC-type" evidence="3">
    <location>
        <begin position="818"/>
        <end position="833"/>
    </location>
</feature>